<sequence>LEMAQLAVAKIKQDMASVSGEKRSKEKETASSTSKHSSLLHSVEALVAEIEKVDEEHVLVEVARLEAVEECREAEAQRRATADRYSALIEETRKKQSRILQQLGRDDTEEETEAKLAITVRNAENLKIELARVKEMAAKEVAVEERSNSAYLIEKMTEELSKIKEQRSEFMASMEILGNELHQAHESATTLEKKHQTAASTIHILKSKIKKAKSKLEAATAELDKAESMSSSLSQTLEQVKTEGESIINELNSINKEISDVKEETRRADTENEFMEVELQSAIRELTAAKSSEAEAMEKLKRLAYFEVRSRALASLRSSKMTISKFEYEYLKGRAAKANKVADKKVSAAKAWTKAIKAREQEIVLKLEAQKQSVTTVPERRSSFR</sequence>
<accession>S8CZN6</accession>
<dbReference type="PANTHER" id="PTHR32054">
    <property type="entry name" value="HEAVY CHAIN, PUTATIVE, EXPRESSED-RELATED-RELATED"/>
    <property type="match status" value="1"/>
</dbReference>
<dbReference type="GO" id="GO:0009903">
    <property type="term" value="P:chloroplast avoidance movement"/>
    <property type="evidence" value="ECO:0007669"/>
    <property type="project" value="TreeGrafter"/>
</dbReference>
<evidence type="ECO:0000256" key="4">
    <source>
        <dbReference type="SAM" id="MobiDB-lite"/>
    </source>
</evidence>
<feature type="coiled-coil region" evidence="3">
    <location>
        <begin position="71"/>
        <end position="173"/>
    </location>
</feature>
<protein>
    <submittedName>
        <fullName evidence="5">Uncharacterized protein</fullName>
    </submittedName>
</protein>
<evidence type="ECO:0000256" key="2">
    <source>
        <dbReference type="ARBA" id="ARBA00023054"/>
    </source>
</evidence>
<feature type="non-terminal residue" evidence="5">
    <location>
        <position position="1"/>
    </location>
</feature>
<dbReference type="InterPro" id="IPR008545">
    <property type="entry name" value="Web"/>
</dbReference>
<keyword evidence="6" id="KW-1185">Reference proteome</keyword>
<comment type="caution">
    <text evidence="5">The sequence shown here is derived from an EMBL/GenBank/DDBJ whole genome shotgun (WGS) entry which is preliminary data.</text>
</comment>
<dbReference type="SUPFAM" id="SSF57997">
    <property type="entry name" value="Tropomyosin"/>
    <property type="match status" value="1"/>
</dbReference>
<organism evidence="5 6">
    <name type="scientific">Genlisea aurea</name>
    <dbReference type="NCBI Taxonomy" id="192259"/>
    <lineage>
        <taxon>Eukaryota</taxon>
        <taxon>Viridiplantae</taxon>
        <taxon>Streptophyta</taxon>
        <taxon>Embryophyta</taxon>
        <taxon>Tracheophyta</taxon>
        <taxon>Spermatophyta</taxon>
        <taxon>Magnoliopsida</taxon>
        <taxon>eudicotyledons</taxon>
        <taxon>Gunneridae</taxon>
        <taxon>Pentapetalae</taxon>
        <taxon>asterids</taxon>
        <taxon>lamiids</taxon>
        <taxon>Lamiales</taxon>
        <taxon>Lentibulariaceae</taxon>
        <taxon>Genlisea</taxon>
    </lineage>
</organism>
<feature type="compositionally biased region" description="Basic and acidic residues" evidence="4">
    <location>
        <begin position="20"/>
        <end position="29"/>
    </location>
</feature>
<comment type="similarity">
    <text evidence="1">Belongs to the WEB family.</text>
</comment>
<evidence type="ECO:0000313" key="5">
    <source>
        <dbReference type="EMBL" id="EPS72540.1"/>
    </source>
</evidence>
<dbReference type="GO" id="GO:0005829">
    <property type="term" value="C:cytosol"/>
    <property type="evidence" value="ECO:0007669"/>
    <property type="project" value="TreeGrafter"/>
</dbReference>
<proteinExistence type="inferred from homology"/>
<evidence type="ECO:0000313" key="6">
    <source>
        <dbReference type="Proteomes" id="UP000015453"/>
    </source>
</evidence>
<dbReference type="Proteomes" id="UP000015453">
    <property type="component" value="Unassembled WGS sequence"/>
</dbReference>
<feature type="region of interest" description="Disordered" evidence="4">
    <location>
        <begin position="14"/>
        <end position="38"/>
    </location>
</feature>
<dbReference type="GO" id="GO:0009904">
    <property type="term" value="P:chloroplast accumulation movement"/>
    <property type="evidence" value="ECO:0007669"/>
    <property type="project" value="TreeGrafter"/>
</dbReference>
<dbReference type="OrthoDB" id="685331at2759"/>
<reference evidence="5 6" key="1">
    <citation type="journal article" date="2013" name="BMC Genomics">
        <title>The miniature genome of a carnivorous plant Genlisea aurea contains a low number of genes and short non-coding sequences.</title>
        <authorList>
            <person name="Leushkin E.V."/>
            <person name="Sutormin R.A."/>
            <person name="Nabieva E.R."/>
            <person name="Penin A.A."/>
            <person name="Kondrashov A.S."/>
            <person name="Logacheva M.D."/>
        </authorList>
    </citation>
    <scope>NUCLEOTIDE SEQUENCE [LARGE SCALE GENOMIC DNA]</scope>
</reference>
<name>S8CZN6_9LAMI</name>
<evidence type="ECO:0000256" key="1">
    <source>
        <dbReference type="ARBA" id="ARBA00005485"/>
    </source>
</evidence>
<dbReference type="AlphaFoldDB" id="S8CZN6"/>
<gene>
    <name evidence="5" type="ORF">M569_02218</name>
</gene>
<dbReference type="PANTHER" id="PTHR32054:SF2">
    <property type="entry name" value="PROTEIN PLASTID MOVEMENT IMPAIRED 2"/>
    <property type="match status" value="1"/>
</dbReference>
<dbReference type="Pfam" id="PF05701">
    <property type="entry name" value="WEMBL"/>
    <property type="match status" value="1"/>
</dbReference>
<evidence type="ECO:0000256" key="3">
    <source>
        <dbReference type="SAM" id="Coils"/>
    </source>
</evidence>
<dbReference type="Gene3D" id="1.10.287.1490">
    <property type="match status" value="1"/>
</dbReference>
<keyword evidence="2 3" id="KW-0175">Coiled coil</keyword>
<dbReference type="EMBL" id="AUSU01000795">
    <property type="protein sequence ID" value="EPS72540.1"/>
    <property type="molecule type" value="Genomic_DNA"/>
</dbReference>
<feature type="coiled-coil region" evidence="3">
    <location>
        <begin position="202"/>
        <end position="303"/>
    </location>
</feature>